<organism evidence="4 5">
    <name type="scientific">Azomonas macrocytogenes</name>
    <name type="common">Azotobacter macrocytogenes</name>
    <dbReference type="NCBI Taxonomy" id="69962"/>
    <lineage>
        <taxon>Bacteria</taxon>
        <taxon>Pseudomonadati</taxon>
        <taxon>Pseudomonadota</taxon>
        <taxon>Gammaproteobacteria</taxon>
        <taxon>Pseudomonadales</taxon>
        <taxon>Pseudomonadaceae</taxon>
        <taxon>Azomonas</taxon>
    </lineage>
</organism>
<evidence type="ECO:0000256" key="2">
    <source>
        <dbReference type="ARBA" id="ARBA00022448"/>
    </source>
</evidence>
<name>A0A839T4V0_AZOMA</name>
<keyword evidence="2" id="KW-0813">Transport</keyword>
<accession>A0A839T4V0</accession>
<keyword evidence="5" id="KW-1185">Reference proteome</keyword>
<dbReference type="GO" id="GO:0016020">
    <property type="term" value="C:membrane"/>
    <property type="evidence" value="ECO:0007669"/>
    <property type="project" value="InterPro"/>
</dbReference>
<dbReference type="Gene3D" id="2.40.160.10">
    <property type="entry name" value="Porin"/>
    <property type="match status" value="1"/>
</dbReference>
<dbReference type="GO" id="GO:0015288">
    <property type="term" value="F:porin activity"/>
    <property type="evidence" value="ECO:0007669"/>
    <property type="project" value="TreeGrafter"/>
</dbReference>
<dbReference type="PANTHER" id="PTHR34596:SF2">
    <property type="entry name" value="CHITOPORIN"/>
    <property type="match status" value="1"/>
</dbReference>
<dbReference type="PANTHER" id="PTHR34596">
    <property type="entry name" value="CHITOPORIN"/>
    <property type="match status" value="1"/>
</dbReference>
<comment type="caution">
    <text evidence="4">The sequence shown here is derived from an EMBL/GenBank/DDBJ whole genome shotgun (WGS) entry which is preliminary data.</text>
</comment>
<dbReference type="RefSeq" id="WP_183167002.1">
    <property type="nucleotide sequence ID" value="NZ_JACHXI010000012.1"/>
</dbReference>
<sequence>MLEISITRGLLLAGLSTPFFVPTPSFADFFEDSKATLELRNFYFNRDFRQDTAAQSYTEEWAQGFKLRYESGFTEGTVGFGLDVIGLLGVKLDTGRGRAGVGLLNVHNDGDVPSDYGKIGPTFKMRFSNSVLRYGTLTPRIPTVMTHDLRLLTQIFRGTQLTSEEIEGLTLNIGRLTRNSQRNWSASEKITSTNRGMTGLKETDKFDFAGMTYQWTKNLTTGYNYANLDDNYHQHFFTLTHTLPITEGQSVKTDLRFSRSSDDGDSNVDNRTMSAMFTYRLQGHAFGLAYQKLTGATGFPFIAGSDPYVPNYFLTTDFTSPNERSWQLRYDYNFAAVGIPGLTFMTRYARGDNFRRADGSNGREWARDMDLGYVIQTGPLKNLGLLWRNGILRNNGNGVDINEDRLIISYTIPLL</sequence>
<proteinExistence type="inferred from homology"/>
<keyword evidence="3" id="KW-0732">Signal</keyword>
<reference evidence="4 5" key="1">
    <citation type="submission" date="2020-08" db="EMBL/GenBank/DDBJ databases">
        <title>Genomic Encyclopedia of Type Strains, Phase III (KMG-III): the genomes of soil and plant-associated and newly described type strains.</title>
        <authorList>
            <person name="Whitman W."/>
        </authorList>
    </citation>
    <scope>NUCLEOTIDE SEQUENCE [LARGE SCALE GENOMIC DNA]</scope>
    <source>
        <strain evidence="4 5">CECT 4462</strain>
    </source>
</reference>
<protein>
    <submittedName>
        <fullName evidence="4">Uncharacterized protein</fullName>
    </submittedName>
</protein>
<dbReference type="Proteomes" id="UP000549250">
    <property type="component" value="Unassembled WGS sequence"/>
</dbReference>
<dbReference type="Pfam" id="PF03573">
    <property type="entry name" value="OprD"/>
    <property type="match status" value="1"/>
</dbReference>
<dbReference type="EMBL" id="JACHXI010000012">
    <property type="protein sequence ID" value="MBB3104108.1"/>
    <property type="molecule type" value="Genomic_DNA"/>
</dbReference>
<evidence type="ECO:0000256" key="3">
    <source>
        <dbReference type="ARBA" id="ARBA00022729"/>
    </source>
</evidence>
<comment type="similarity">
    <text evidence="1">Belongs to the outer membrane porin (Opr) (TC 1.B.25) family.</text>
</comment>
<gene>
    <name evidence="4" type="ORF">FHR87_002520</name>
</gene>
<evidence type="ECO:0000313" key="4">
    <source>
        <dbReference type="EMBL" id="MBB3104108.1"/>
    </source>
</evidence>
<evidence type="ECO:0000313" key="5">
    <source>
        <dbReference type="Proteomes" id="UP000549250"/>
    </source>
</evidence>
<evidence type="ECO:0000256" key="1">
    <source>
        <dbReference type="ARBA" id="ARBA00009075"/>
    </source>
</evidence>
<dbReference type="AlphaFoldDB" id="A0A839T4V0"/>
<dbReference type="InterPro" id="IPR005318">
    <property type="entry name" value="OM_porin_bac"/>
</dbReference>
<dbReference type="InterPro" id="IPR023614">
    <property type="entry name" value="Porin_dom_sf"/>
</dbReference>